<dbReference type="PANTHER" id="PTHR23048">
    <property type="entry name" value="MYOSIN LIGHT CHAIN 1, 3"/>
    <property type="match status" value="1"/>
</dbReference>
<dbReference type="Proteomes" id="UP000663851">
    <property type="component" value="Unassembled WGS sequence"/>
</dbReference>
<dbReference type="Proteomes" id="UP000663865">
    <property type="component" value="Unassembled WGS sequence"/>
</dbReference>
<dbReference type="SUPFAM" id="SSF47473">
    <property type="entry name" value="EF-hand"/>
    <property type="match status" value="1"/>
</dbReference>
<evidence type="ECO:0000313" key="14">
    <source>
        <dbReference type="Proteomes" id="UP000663865"/>
    </source>
</evidence>
<keyword evidence="15" id="KW-1185">Reference proteome</keyword>
<evidence type="ECO:0000259" key="3">
    <source>
        <dbReference type="PROSITE" id="PS50222"/>
    </source>
</evidence>
<dbReference type="SMART" id="SM00054">
    <property type="entry name" value="EFh"/>
    <property type="match status" value="2"/>
</dbReference>
<dbReference type="Gene3D" id="1.10.238.10">
    <property type="entry name" value="EF-hand"/>
    <property type="match status" value="1"/>
</dbReference>
<evidence type="ECO:0000313" key="7">
    <source>
        <dbReference type="EMBL" id="CAF3428074.1"/>
    </source>
</evidence>
<organism evidence="7 14">
    <name type="scientific">Rotaria socialis</name>
    <dbReference type="NCBI Taxonomy" id="392032"/>
    <lineage>
        <taxon>Eukaryota</taxon>
        <taxon>Metazoa</taxon>
        <taxon>Spiralia</taxon>
        <taxon>Gnathifera</taxon>
        <taxon>Rotifera</taxon>
        <taxon>Eurotatoria</taxon>
        <taxon>Bdelloidea</taxon>
        <taxon>Philodinida</taxon>
        <taxon>Philodinidae</taxon>
        <taxon>Rotaria</taxon>
    </lineage>
</organism>
<dbReference type="AlphaFoldDB" id="A0A818C9F7"/>
<dbReference type="PANTHER" id="PTHR23048:SF59">
    <property type="entry name" value="EF-HAND SUPERFAMILY PROTEIN"/>
    <property type="match status" value="1"/>
</dbReference>
<dbReference type="Proteomes" id="UP000663825">
    <property type="component" value="Unassembled WGS sequence"/>
</dbReference>
<dbReference type="EMBL" id="CAJOBQ010001015">
    <property type="protein sequence ID" value="CAF4445579.1"/>
    <property type="molecule type" value="Genomic_DNA"/>
</dbReference>
<dbReference type="OrthoDB" id="429467at2759"/>
<dbReference type="Proteomes" id="UP000663862">
    <property type="component" value="Unassembled WGS sequence"/>
</dbReference>
<evidence type="ECO:0000313" key="12">
    <source>
        <dbReference type="EMBL" id="CAF4503502.1"/>
    </source>
</evidence>
<dbReference type="EMBL" id="CAJNYU010001862">
    <property type="protein sequence ID" value="CAF3474415.1"/>
    <property type="molecule type" value="Genomic_DNA"/>
</dbReference>
<name>A0A818C9F7_9BILA</name>
<dbReference type="PROSITE" id="PS50222">
    <property type="entry name" value="EF_HAND_2"/>
    <property type="match status" value="2"/>
</dbReference>
<dbReference type="GO" id="GO:0016460">
    <property type="term" value="C:myosin II complex"/>
    <property type="evidence" value="ECO:0007669"/>
    <property type="project" value="TreeGrafter"/>
</dbReference>
<evidence type="ECO:0000313" key="8">
    <source>
        <dbReference type="EMBL" id="CAF3474415.1"/>
    </source>
</evidence>
<feature type="domain" description="EF-hand" evidence="3">
    <location>
        <begin position="14"/>
        <end position="49"/>
    </location>
</feature>
<evidence type="ECO:0000256" key="1">
    <source>
        <dbReference type="ARBA" id="ARBA00022737"/>
    </source>
</evidence>
<sequence length="163" mass="18092">MGDNEPHEQGLSADRRSEYEEAFILFDKDCDGLISSSELPLVLRSLGQTVTNAEVTTVLQQANLDPRGKFTSLDFVNLMERRANSLNHETFESEQDVRDAFRMVLDPKGTGTIATDDIANILNVFGESGGLSQQQIWELLGTADRDNSGRINYEEFVKAMTSG</sequence>
<dbReference type="InterPro" id="IPR050230">
    <property type="entry name" value="CALM/Myosin/TropC-like"/>
</dbReference>
<dbReference type="EMBL" id="CAJOBP010000751">
    <property type="protein sequence ID" value="CAF4216524.1"/>
    <property type="molecule type" value="Genomic_DNA"/>
</dbReference>
<dbReference type="EMBL" id="CAJOBR010000388">
    <property type="protein sequence ID" value="CAF4503502.1"/>
    <property type="molecule type" value="Genomic_DNA"/>
</dbReference>
<keyword evidence="1" id="KW-0677">Repeat</keyword>
<evidence type="ECO:0000313" key="10">
    <source>
        <dbReference type="EMBL" id="CAF4255118.1"/>
    </source>
</evidence>
<dbReference type="Proteomes" id="UP000663873">
    <property type="component" value="Unassembled WGS sequence"/>
</dbReference>
<comment type="caution">
    <text evidence="7">The sequence shown here is derived from an EMBL/GenBank/DDBJ whole genome shotgun (WGS) entry which is preliminary data.</text>
</comment>
<evidence type="ECO:0000256" key="2">
    <source>
        <dbReference type="ARBA" id="ARBA00022837"/>
    </source>
</evidence>
<dbReference type="Proteomes" id="UP000663872">
    <property type="component" value="Unassembled WGS sequence"/>
</dbReference>
<dbReference type="Proteomes" id="UP000663838">
    <property type="component" value="Unassembled WGS sequence"/>
</dbReference>
<dbReference type="Pfam" id="PF13499">
    <property type="entry name" value="EF-hand_7"/>
    <property type="match status" value="2"/>
</dbReference>
<evidence type="ECO:0000313" key="11">
    <source>
        <dbReference type="EMBL" id="CAF4445579.1"/>
    </source>
</evidence>
<evidence type="ECO:0000313" key="13">
    <source>
        <dbReference type="EMBL" id="CAF4788371.1"/>
    </source>
</evidence>
<dbReference type="Proteomes" id="UP000663869">
    <property type="component" value="Unassembled WGS sequence"/>
</dbReference>
<dbReference type="EMBL" id="CAJNYT010000790">
    <property type="protein sequence ID" value="CAF3372661.1"/>
    <property type="molecule type" value="Genomic_DNA"/>
</dbReference>
<accession>A0A818C9F7</accession>
<keyword evidence="2" id="KW-0106">Calcium</keyword>
<evidence type="ECO:0000313" key="9">
    <source>
        <dbReference type="EMBL" id="CAF4216524.1"/>
    </source>
</evidence>
<evidence type="ECO:0000313" key="15">
    <source>
        <dbReference type="Proteomes" id="UP000663873"/>
    </source>
</evidence>
<dbReference type="EMBL" id="CAJNXB010005093">
    <property type="protein sequence ID" value="CAF3408151.1"/>
    <property type="molecule type" value="Genomic_DNA"/>
</dbReference>
<dbReference type="EMBL" id="CAJNYD010000438">
    <property type="protein sequence ID" value="CAF3259428.1"/>
    <property type="molecule type" value="Genomic_DNA"/>
</dbReference>
<feature type="domain" description="EF-hand" evidence="3">
    <location>
        <begin position="131"/>
        <end position="163"/>
    </location>
</feature>
<dbReference type="CDD" id="cd00051">
    <property type="entry name" value="EFh"/>
    <property type="match status" value="2"/>
</dbReference>
<dbReference type="EMBL" id="CAJOBS010002067">
    <property type="protein sequence ID" value="CAF4788371.1"/>
    <property type="molecule type" value="Genomic_DNA"/>
</dbReference>
<dbReference type="InterPro" id="IPR011992">
    <property type="entry name" value="EF-hand-dom_pair"/>
</dbReference>
<dbReference type="FunFam" id="1.10.238.10:FF:000527">
    <property type="entry name" value="Calmodulin-3"/>
    <property type="match status" value="1"/>
</dbReference>
<dbReference type="InterPro" id="IPR002048">
    <property type="entry name" value="EF_hand_dom"/>
</dbReference>
<dbReference type="EMBL" id="CAJOBO010000597">
    <property type="protein sequence ID" value="CAF4255118.1"/>
    <property type="molecule type" value="Genomic_DNA"/>
</dbReference>
<evidence type="ECO:0000313" key="6">
    <source>
        <dbReference type="EMBL" id="CAF3408151.1"/>
    </source>
</evidence>
<proteinExistence type="predicted"/>
<reference evidence="7" key="1">
    <citation type="submission" date="2021-02" db="EMBL/GenBank/DDBJ databases">
        <authorList>
            <person name="Nowell W R."/>
        </authorList>
    </citation>
    <scope>NUCLEOTIDE SEQUENCE</scope>
</reference>
<evidence type="ECO:0000313" key="4">
    <source>
        <dbReference type="EMBL" id="CAF3259428.1"/>
    </source>
</evidence>
<evidence type="ECO:0000313" key="5">
    <source>
        <dbReference type="EMBL" id="CAF3372661.1"/>
    </source>
</evidence>
<dbReference type="PROSITE" id="PS00018">
    <property type="entry name" value="EF_HAND_1"/>
    <property type="match status" value="2"/>
</dbReference>
<gene>
    <name evidence="8" type="ORF">FME351_LOCUS15059</name>
    <name evidence="5" type="ORF">GRG538_LOCUS7444</name>
    <name evidence="10" type="ORF">HFQ381_LOCUS10701</name>
    <name evidence="7" type="ORF">KIK155_LOCUS10576</name>
    <name evidence="4" type="ORF">LUA448_LOCUS5303</name>
    <name evidence="12" type="ORF">QYT958_LOCUS4880</name>
    <name evidence="6" type="ORF">TIS948_LOCUS28332</name>
    <name evidence="13" type="ORF">TOA249_LOCUS22583</name>
    <name evidence="11" type="ORF">TSG867_LOCUS16555</name>
    <name evidence="9" type="ORF">UJA718_LOCUS7468</name>
</gene>
<protein>
    <recommendedName>
        <fullName evidence="3">EF-hand domain-containing protein</fullName>
    </recommendedName>
</protein>
<dbReference type="Proteomes" id="UP000663848">
    <property type="component" value="Unassembled WGS sequence"/>
</dbReference>
<dbReference type="Proteomes" id="UP000663833">
    <property type="component" value="Unassembled WGS sequence"/>
</dbReference>
<dbReference type="EMBL" id="CAJNYV010001583">
    <property type="protein sequence ID" value="CAF3428074.1"/>
    <property type="molecule type" value="Genomic_DNA"/>
</dbReference>
<dbReference type="GO" id="GO:0005509">
    <property type="term" value="F:calcium ion binding"/>
    <property type="evidence" value="ECO:0007669"/>
    <property type="project" value="InterPro"/>
</dbReference>
<dbReference type="InterPro" id="IPR018247">
    <property type="entry name" value="EF_Hand_1_Ca_BS"/>
</dbReference>